<dbReference type="GO" id="GO:0045132">
    <property type="term" value="P:meiotic chromosome segregation"/>
    <property type="evidence" value="ECO:0007669"/>
    <property type="project" value="InterPro"/>
</dbReference>
<evidence type="ECO:0000313" key="6">
    <source>
        <dbReference type="EMBL" id="WFD34335.1"/>
    </source>
</evidence>
<feature type="coiled-coil region" evidence="3">
    <location>
        <begin position="51"/>
        <end position="78"/>
    </location>
</feature>
<feature type="domain" description="Shugoshin C-terminal" evidence="5">
    <location>
        <begin position="339"/>
        <end position="358"/>
    </location>
</feature>
<feature type="compositionally biased region" description="Low complexity" evidence="4">
    <location>
        <begin position="463"/>
        <end position="474"/>
    </location>
</feature>
<reference evidence="6" key="1">
    <citation type="submission" date="2023-03" db="EMBL/GenBank/DDBJ databases">
        <title>Mating type loci evolution in Malassezia.</title>
        <authorList>
            <person name="Coelho M.A."/>
        </authorList>
    </citation>
    <scope>NUCLEOTIDE SEQUENCE</scope>
    <source>
        <strain evidence="6">CBS 11721</strain>
    </source>
</reference>
<feature type="compositionally biased region" description="Basic and acidic residues" evidence="4">
    <location>
        <begin position="302"/>
        <end position="313"/>
    </location>
</feature>
<accession>A0AAF0J5R5</accession>
<evidence type="ECO:0000256" key="2">
    <source>
        <dbReference type="ARBA" id="ARBA00022829"/>
    </source>
</evidence>
<keyword evidence="2" id="KW-0159">Chromosome partition</keyword>
<dbReference type="Pfam" id="PF07557">
    <property type="entry name" value="Shugoshin_C"/>
    <property type="match status" value="1"/>
</dbReference>
<dbReference type="InterPro" id="IPR011515">
    <property type="entry name" value="Shugoshin_C"/>
</dbReference>
<dbReference type="EMBL" id="CP119878">
    <property type="protein sequence ID" value="WFD34335.1"/>
    <property type="molecule type" value="Genomic_DNA"/>
</dbReference>
<dbReference type="GO" id="GO:0000775">
    <property type="term" value="C:chromosome, centromeric region"/>
    <property type="evidence" value="ECO:0007669"/>
    <property type="project" value="InterPro"/>
</dbReference>
<dbReference type="AlphaFoldDB" id="A0AAF0J5R5"/>
<dbReference type="Proteomes" id="UP001219933">
    <property type="component" value="Chromosome 2"/>
</dbReference>
<dbReference type="GO" id="GO:0005634">
    <property type="term" value="C:nucleus"/>
    <property type="evidence" value="ECO:0007669"/>
    <property type="project" value="InterPro"/>
</dbReference>
<comment type="similarity">
    <text evidence="1">Belongs to the shugoshin family.</text>
</comment>
<evidence type="ECO:0000256" key="4">
    <source>
        <dbReference type="SAM" id="MobiDB-lite"/>
    </source>
</evidence>
<feature type="compositionally biased region" description="Basic and acidic residues" evidence="4">
    <location>
        <begin position="398"/>
        <end position="414"/>
    </location>
</feature>
<feature type="compositionally biased region" description="Low complexity" evidence="4">
    <location>
        <begin position="415"/>
        <end position="448"/>
    </location>
</feature>
<proteinExistence type="inferred from homology"/>
<feature type="region of interest" description="Disordered" evidence="4">
    <location>
        <begin position="156"/>
        <end position="190"/>
    </location>
</feature>
<keyword evidence="7" id="KW-1185">Reference proteome</keyword>
<feature type="region of interest" description="Disordered" evidence="4">
    <location>
        <begin position="206"/>
        <end position="230"/>
    </location>
</feature>
<evidence type="ECO:0000256" key="3">
    <source>
        <dbReference type="SAM" id="Coils"/>
    </source>
</evidence>
<name>A0AAF0J5R5_9BASI</name>
<protein>
    <recommendedName>
        <fullName evidence="5">Shugoshin C-terminal domain-containing protein</fullName>
    </recommendedName>
</protein>
<feature type="compositionally biased region" description="Acidic residues" evidence="4">
    <location>
        <begin position="388"/>
        <end position="397"/>
    </location>
</feature>
<sequence length="540" mass="57859">MAPTTRRESRTSGAAPADAPWSALNLEQILDNFEQFRRKHMAQNRDIIRANTLAQLRIRELEARVQALEQERADQALEAARQSAHARRVEYALECVRVGWETIARGLDEAGVQARDTPVAAVEFAPPPAFQPSTHIELESAPTSRQFLARDCPTAPPIAEEDAAPASVTVRRHRRAATPEDEGGYEDISGHATIDMDTTEAPGALQVPQVPTAPEMAETGDAPDIGGDMESGDAEVAAAAAAAAAAASSSFAPLDAAAAEICTATLPSGAQDAREAPNEALLEPAPHAAARDDSSVDSGLESDVHESSADTHSNRRQSRTSRASRVPADLGIDEPLGTRRARKSINYALPKLNTKMRKPDSEPQTQPQPKRRRSTMKGPRSSKASSEERDDGAEDQENNSRDEEDKNGSSHHENNNNNSVEAESAQTESATSATAVVEVEPAASESTAFSPASRLASMYADSTAPLAPGTPALPKGTRRVPRRPLSENSPFVPMRKSSKPSVDVQALQENSAQHMPSWASSLMNLASPEPPRRKSRGMTR</sequence>
<feature type="compositionally biased region" description="Polar residues" evidence="4">
    <location>
        <begin position="507"/>
        <end position="524"/>
    </location>
</feature>
<organism evidence="6 7">
    <name type="scientific">Malassezia cuniculi</name>
    <dbReference type="NCBI Taxonomy" id="948313"/>
    <lineage>
        <taxon>Eukaryota</taxon>
        <taxon>Fungi</taxon>
        <taxon>Dikarya</taxon>
        <taxon>Basidiomycota</taxon>
        <taxon>Ustilaginomycotina</taxon>
        <taxon>Malasseziomycetes</taxon>
        <taxon>Malasseziales</taxon>
        <taxon>Malasseziaceae</taxon>
        <taxon>Malassezia</taxon>
    </lineage>
</organism>
<evidence type="ECO:0000313" key="7">
    <source>
        <dbReference type="Proteomes" id="UP001219933"/>
    </source>
</evidence>
<keyword evidence="3" id="KW-0175">Coiled coil</keyword>
<feature type="region of interest" description="Disordered" evidence="4">
    <location>
        <begin position="287"/>
        <end position="540"/>
    </location>
</feature>
<evidence type="ECO:0000256" key="1">
    <source>
        <dbReference type="ARBA" id="ARBA00010845"/>
    </source>
</evidence>
<gene>
    <name evidence="6" type="ORF">MCUN1_001174</name>
</gene>
<evidence type="ECO:0000259" key="5">
    <source>
        <dbReference type="Pfam" id="PF07557"/>
    </source>
</evidence>